<dbReference type="SUPFAM" id="SSF48452">
    <property type="entry name" value="TPR-like"/>
    <property type="match status" value="1"/>
</dbReference>
<organism evidence="5 6">
    <name type="scientific">Babesia ovata</name>
    <dbReference type="NCBI Taxonomy" id="189622"/>
    <lineage>
        <taxon>Eukaryota</taxon>
        <taxon>Sar</taxon>
        <taxon>Alveolata</taxon>
        <taxon>Apicomplexa</taxon>
        <taxon>Aconoidasida</taxon>
        <taxon>Piroplasmida</taxon>
        <taxon>Babesiidae</taxon>
        <taxon>Babesia</taxon>
    </lineage>
</organism>
<dbReference type="Proteomes" id="UP000236319">
    <property type="component" value="Unassembled WGS sequence"/>
</dbReference>
<dbReference type="SUPFAM" id="SSF53067">
    <property type="entry name" value="Actin-like ATPase domain"/>
    <property type="match status" value="2"/>
</dbReference>
<dbReference type="GO" id="GO:0005524">
    <property type="term" value="F:ATP binding"/>
    <property type="evidence" value="ECO:0007669"/>
    <property type="project" value="UniProtKB-KW"/>
</dbReference>
<dbReference type="InterPro" id="IPR011990">
    <property type="entry name" value="TPR-like_helical_dom_sf"/>
</dbReference>
<evidence type="ECO:0000256" key="4">
    <source>
        <dbReference type="SAM" id="MobiDB-lite"/>
    </source>
</evidence>
<dbReference type="GO" id="GO:0140662">
    <property type="term" value="F:ATP-dependent protein folding chaperone"/>
    <property type="evidence" value="ECO:0007669"/>
    <property type="project" value="InterPro"/>
</dbReference>
<dbReference type="PRINTS" id="PR00301">
    <property type="entry name" value="HEATSHOCK70"/>
</dbReference>
<dbReference type="InterPro" id="IPR043129">
    <property type="entry name" value="ATPase_NBD"/>
</dbReference>
<evidence type="ECO:0000256" key="1">
    <source>
        <dbReference type="ARBA" id="ARBA00022741"/>
    </source>
</evidence>
<dbReference type="Gene3D" id="3.90.640.10">
    <property type="entry name" value="Actin, Chain A, domain 4"/>
    <property type="match status" value="1"/>
</dbReference>
<evidence type="ECO:0000256" key="2">
    <source>
        <dbReference type="ARBA" id="ARBA00022840"/>
    </source>
</evidence>
<dbReference type="InterPro" id="IPR019734">
    <property type="entry name" value="TPR_rpt"/>
</dbReference>
<dbReference type="Pfam" id="PF00012">
    <property type="entry name" value="HSP70"/>
    <property type="match status" value="1"/>
</dbReference>
<evidence type="ECO:0000313" key="5">
    <source>
        <dbReference type="EMBL" id="GBE61221.1"/>
    </source>
</evidence>
<dbReference type="Gene3D" id="3.30.30.30">
    <property type="match status" value="1"/>
</dbReference>
<evidence type="ECO:0000256" key="3">
    <source>
        <dbReference type="ARBA" id="ARBA00023186"/>
    </source>
</evidence>
<name>A0A2H6KE00_9APIC</name>
<keyword evidence="2" id="KW-0067">ATP-binding</keyword>
<evidence type="ECO:0000313" key="6">
    <source>
        <dbReference type="Proteomes" id="UP000236319"/>
    </source>
</evidence>
<dbReference type="InterPro" id="IPR013126">
    <property type="entry name" value="Hsp_70_fam"/>
</dbReference>
<comment type="caution">
    <text evidence="5">The sequence shown here is derived from an EMBL/GenBank/DDBJ whole genome shotgun (WGS) entry which is preliminary data.</text>
</comment>
<dbReference type="SMART" id="SM00028">
    <property type="entry name" value="TPR"/>
    <property type="match status" value="3"/>
</dbReference>
<dbReference type="AlphaFoldDB" id="A0A2H6KE00"/>
<dbReference type="OrthoDB" id="434160at2759"/>
<proteinExistence type="predicted"/>
<dbReference type="GO" id="GO:0034663">
    <property type="term" value="C:endoplasmic reticulum chaperone complex"/>
    <property type="evidence" value="ECO:0007669"/>
    <property type="project" value="TreeGrafter"/>
</dbReference>
<dbReference type="VEuPathDB" id="PiroplasmaDB:BOVATA_027140"/>
<keyword evidence="6" id="KW-1185">Reference proteome</keyword>
<dbReference type="GO" id="GO:0030968">
    <property type="term" value="P:endoplasmic reticulum unfolded protein response"/>
    <property type="evidence" value="ECO:0007669"/>
    <property type="project" value="TreeGrafter"/>
</dbReference>
<dbReference type="Gene3D" id="1.25.40.10">
    <property type="entry name" value="Tetratricopeptide repeat domain"/>
    <property type="match status" value="1"/>
</dbReference>
<protein>
    <submittedName>
        <fullName evidence="5">Tetratricopeptide repeat-containing protein</fullName>
    </submittedName>
</protein>
<accession>A0A2H6KE00</accession>
<gene>
    <name evidence="5" type="ORF">BOVATA_027140</name>
</gene>
<sequence length="818" mass="90355">MATVGLDLGGFSSKVCVSWSGNDSIEVHVNRLSNRETPTIVAYDKRIRYGLECGRLTGCRLYGEEADLRSTSLFNSTLCLLPYTVASSKESVLSFINARRYLFSLPVDEASPDLAFLVNFDDQQCSVQPRDVFAFFVNKLLETVRKQLGVVDPRANGLIQLSVPVPQYFTQEQHLAIYKALAVWGFGGVRLYKQTECLLRRWCDSHLPYVFTEFTNSTGQSKMHIAFLDVGFCHCTFFVAEITKGDEIEHRIVAEESNDSVGTYQMVEKLANFVCSSIKEKHGVDVKPPSRQAFNVYKACSKALKELSVVADVKIDCERVLADGDDFSMVLTRLDLEDNCEPFKDILQGMMDRVFAHVEPGCLLAIETIGGGSRVPFVKHLATEAAKSRGATQVVRMSLDSTSATASGAVCLARADAPSLLDVEGISTDIGEAEVAAAIAREEQFSVVESEEFHKRSVLNEIDQYIIKTRNDARGDFSQHLQLQDVEPFLTALDDFALSAASDKAVSASACESQLNECRDKVREHCPAYVQALEEAEKAKAAEIERSAMAPDYTSVSEVNMDVTLPKATCLKRAAKNRSEGNALFSGGNIEMAAQHYVKALQYCSKVTNPDDEERSELELLKLASNLNLAMVGTPVTNREYLQCYIKMGTEASYKKAVSCCTQALELSPDNTKAIYRRAFAYDKLNELENALADARMGVSKFPDAADLKQIYADALQRDGLYLKKVDRLTRRLKAALFFAHTAARAQTARKSGEGAGETANGEAGASRRWFTEPAGDLEAVVKTAYYCQTQLEQIRGEKNLNRKAEALKDTLKLLDSV</sequence>
<dbReference type="PANTHER" id="PTHR45639">
    <property type="entry name" value="HSC70CB, ISOFORM G-RELATED"/>
    <property type="match status" value="1"/>
</dbReference>
<reference evidence="5 6" key="1">
    <citation type="journal article" date="2017" name="BMC Genomics">
        <title>Whole-genome assembly of Babesia ovata and comparative genomics between closely related pathogens.</title>
        <authorList>
            <person name="Yamagishi J."/>
            <person name="Asada M."/>
            <person name="Hakimi H."/>
            <person name="Tanaka T.Q."/>
            <person name="Sugimoto C."/>
            <person name="Kawazu S."/>
        </authorList>
    </citation>
    <scope>NUCLEOTIDE SEQUENCE [LARGE SCALE GENOMIC DNA]</scope>
    <source>
        <strain evidence="5 6">Miyake</strain>
    </source>
</reference>
<dbReference type="Gene3D" id="3.30.420.40">
    <property type="match status" value="2"/>
</dbReference>
<dbReference type="EMBL" id="BDSA01000003">
    <property type="protein sequence ID" value="GBE61221.1"/>
    <property type="molecule type" value="Genomic_DNA"/>
</dbReference>
<dbReference type="GeneID" id="39874991"/>
<dbReference type="PANTHER" id="PTHR45639:SF3">
    <property type="entry name" value="HYPOXIA UP-REGULATED PROTEIN 1"/>
    <property type="match status" value="1"/>
</dbReference>
<feature type="region of interest" description="Disordered" evidence="4">
    <location>
        <begin position="749"/>
        <end position="768"/>
    </location>
</feature>
<keyword evidence="1" id="KW-0547">Nucleotide-binding</keyword>
<dbReference type="RefSeq" id="XP_028867464.1">
    <property type="nucleotide sequence ID" value="XM_029011631.1"/>
</dbReference>
<keyword evidence="3" id="KW-0143">Chaperone</keyword>